<evidence type="ECO:0000256" key="8">
    <source>
        <dbReference type="SAM" id="Phobius"/>
    </source>
</evidence>
<feature type="region of interest" description="Disordered" evidence="7">
    <location>
        <begin position="339"/>
        <end position="364"/>
    </location>
</feature>
<protein>
    <recommendedName>
        <fullName evidence="9">BRCT domain-containing protein</fullName>
    </recommendedName>
</protein>
<keyword evidence="8" id="KW-0472">Membrane</keyword>
<dbReference type="InParanoid" id="A0A3Q7H649"/>
<dbReference type="InterPro" id="IPR003593">
    <property type="entry name" value="AAA+_ATPase"/>
</dbReference>
<dbReference type="PANTHER" id="PTHR42842">
    <property type="entry name" value="FAD/NAD(P)-BINDING OXIDOREDUCTASE"/>
    <property type="match status" value="1"/>
</dbReference>
<dbReference type="FunFam" id="3.40.50.300:FF:000773">
    <property type="entry name" value="Replication factor C subunit 1"/>
    <property type="match status" value="1"/>
</dbReference>
<name>A0A3Q7H649_SOLLC</name>
<organism evidence="10">
    <name type="scientific">Solanum lycopersicum</name>
    <name type="common">Tomato</name>
    <name type="synonym">Lycopersicon esculentum</name>
    <dbReference type="NCBI Taxonomy" id="4081"/>
    <lineage>
        <taxon>Eukaryota</taxon>
        <taxon>Viridiplantae</taxon>
        <taxon>Streptophyta</taxon>
        <taxon>Embryophyta</taxon>
        <taxon>Tracheophyta</taxon>
        <taxon>Spermatophyta</taxon>
        <taxon>Magnoliopsida</taxon>
        <taxon>eudicotyledons</taxon>
        <taxon>Gunneridae</taxon>
        <taxon>Pentapetalae</taxon>
        <taxon>asterids</taxon>
        <taxon>lamiids</taxon>
        <taxon>Solanales</taxon>
        <taxon>Solanaceae</taxon>
        <taxon>Solanoideae</taxon>
        <taxon>Solaneae</taxon>
        <taxon>Solanum</taxon>
        <taxon>Solanum subgen. Lycopersicon</taxon>
    </lineage>
</organism>
<keyword evidence="8" id="KW-1133">Transmembrane helix</keyword>
<feature type="compositionally biased region" description="Basic and acidic residues" evidence="7">
    <location>
        <begin position="217"/>
        <end position="230"/>
    </location>
</feature>
<feature type="transmembrane region" description="Helical" evidence="8">
    <location>
        <begin position="1065"/>
        <end position="1091"/>
    </location>
</feature>
<feature type="compositionally biased region" description="Basic and acidic residues" evidence="7">
    <location>
        <begin position="1"/>
        <end position="15"/>
    </location>
</feature>
<dbReference type="InterPro" id="IPR008921">
    <property type="entry name" value="DNA_pol3_clamp-load_cplx_C"/>
</dbReference>
<keyword evidence="3" id="KW-0235">DNA replication</keyword>
<dbReference type="Gramene" id="Solyc07g005880.3.1">
    <property type="protein sequence ID" value="Solyc07g005880.3.1"/>
    <property type="gene ID" value="Solyc07g005880.3"/>
</dbReference>
<dbReference type="Gene3D" id="3.40.50.10190">
    <property type="entry name" value="BRCT domain"/>
    <property type="match status" value="1"/>
</dbReference>
<dbReference type="InterPro" id="IPR023753">
    <property type="entry name" value="FAD/NAD-binding_dom"/>
</dbReference>
<dbReference type="Pfam" id="PF21688">
    <property type="entry name" value="FAD-depend_C"/>
    <property type="match status" value="1"/>
</dbReference>
<dbReference type="Gene3D" id="1.20.272.10">
    <property type="match status" value="1"/>
</dbReference>
<dbReference type="CDD" id="cd17752">
    <property type="entry name" value="BRCT_RFC1"/>
    <property type="match status" value="1"/>
</dbReference>
<evidence type="ECO:0000313" key="11">
    <source>
        <dbReference type="Proteomes" id="UP000004994"/>
    </source>
</evidence>
<dbReference type="FunFam" id="3.40.50.10190:FF:000001">
    <property type="entry name" value="Replication factor C subunit 1"/>
    <property type="match status" value="1"/>
</dbReference>
<dbReference type="InterPro" id="IPR028348">
    <property type="entry name" value="FAD-binding_protein"/>
</dbReference>
<dbReference type="Gene3D" id="1.10.8.60">
    <property type="match status" value="1"/>
</dbReference>
<dbReference type="Proteomes" id="UP000004994">
    <property type="component" value="Chromosome 7"/>
</dbReference>
<comment type="subcellular location">
    <subcellularLocation>
        <location evidence="1">Nucleus</location>
    </subcellularLocation>
</comment>
<evidence type="ECO:0000256" key="7">
    <source>
        <dbReference type="SAM" id="MobiDB-lite"/>
    </source>
</evidence>
<dbReference type="GO" id="GO:0003677">
    <property type="term" value="F:DNA binding"/>
    <property type="evidence" value="ECO:0007669"/>
    <property type="project" value="InterPro"/>
</dbReference>
<feature type="compositionally biased region" description="Acidic residues" evidence="7">
    <location>
        <begin position="962"/>
        <end position="987"/>
    </location>
</feature>
<evidence type="ECO:0000313" key="10">
    <source>
        <dbReference type="EnsemblPlants" id="Solyc07g005880.3.1"/>
    </source>
</evidence>
<keyword evidence="8" id="KW-0812">Transmembrane</keyword>
<sequence>MSDIRKWFMKQHDKGTGNGSMSKNSAAEKPSPTSPKPENLVQEGQETANRRKTSKYFATDKVKAKEEKVEEVSAKRKAPNAAGISSAPAAKRIHKAEDEDDFVPVVSAMGSRDVTPSKKSVSGSGRGSAQKNVISDDSDDDLKNKNSDLKSAGRGRGGRAAKTSGKGVPLDESEDDASAVKDNKSGGRGRGGKGPSAAPSGGRGRGGGGRGGFMNFGERKDPPHKGEKVESLQKLTSFRKKLSELINCGLSASQEVPEGAPDCLAGLTFVISGTLDSLEREEAEDLIKRHGGRVTGSVSKKTTYLLCDEDVEGRKSSKAKELGTAFLTEDGLFELIRSSKKSKSATQPESKKSVDTIVSSGKRNSQKTNNRALCFCHSGASYTEVDSYTFSILGLHGLKCSNIGFLGDGTGSTATKILAAKQLAPSASPAKISGSPAKSSASPAKKKTQAKESLLPWTEKYRPKAIVDIIGNKSLVEQIQRWLESWDEHFLKASSKGKGKKQADSGAKKAVLLSGMPGIGKTTSAKVVSQLLGFQTIEVNASDSRGKADSKIEKGIGGSTANSIKELVSNESLSANVGRSHHQKTVLIMDEVDGMSAGDRGGVADLIASIKISKIPIICICNDRYSQKLKSLVNYCLPIVFRKPTKQQIALEELAERVGGDMRMALNQLQYMSLSKSVIQYDDIRRRLLSSSKDEDISPFKAVEKLFDFNSKNLKIDQRIDLSMSDPDLVPLLVQENYLNYKPSSAGKDDNDLKRMSLIAHAADSIANSDLINVQIRRYQQWQLSPAGCLSSCIIPASLLHGQRQTLEQGERNFNRFGGWLGKNSTMGKNYRILEELHVHLLASRESYLGRANLRLDYFSLLGKKLTDPLKVLPKDEAVENVVAFMDSYSISQEDFDNIVEISKFKGQPNLLDGVQPAVKAALTKAYNKGSKSRVIRTADLITLPGIKKAPKKRVAAMLEPLDEGVAEENDETLAEDEENSSDTEDIDVGKKLQSDLQSLSLRGIEVNMDLKGAGSSGSKKTSAGRGRGRGSSNSSATAESSGKRGGRGSGAAAKRKSFGLILKFWLLLPLLCSFCFTITITLHFAVGVFLMKVKRRGKLRYPSEKKKLKQQQEAQVDVENKFEGIWRLSKLSVSVHKDPGKDFLGVSDALLQEIAKVLEFPVASMLPQEAFEVVRKSFDARKLQKEQKFVYTVDVDVHKLLNLEPRTWEFISELEPKVGLIEHLPQDRTSGDIMSIVHACRKSGQDATTSEHGDRNLCNGSHMNASYRKPKVAVVGSGPAGLFASLVLAEFGADVTLMERGEPVEKRGRDIGALVVRRILQEESNFCFGEVLETLVHFGAPQKILVDGKPHLGTDKLVPLLQNFRRYLEKLGVTVMFGTRVDDLLVKDKHVVGVKVSNSRDNSSHSMNQQLGYDAVVLAVGHSARDTYQMLLSHGVGLRVEHPQELINSIQYSGLANEVQSGRGKVPVADYKVVEYVDTNAIALPSNSAPRNRSCYSFCMCPGGQVVLTSTDPSELCINGMSFSRRSSKWANAALVVTVSSKDFAALDLHGPLAGVEFQRMFERRAAAMGGGNFVLPVQTVTDFLDNKLSGTSVPSSSYRLGVKATNLHELFPGHITSSLQQSLLKFDKELPGFISNSALLHGVETRTSSPVQISRSADTHECTSLKGLYPIGEGAGYAGGIVSAAVDGMYSGFALAKSLGLFNGSIESILGKAHSAGVAKY</sequence>
<dbReference type="GO" id="GO:0005524">
    <property type="term" value="F:ATP binding"/>
    <property type="evidence" value="ECO:0007669"/>
    <property type="project" value="UniProtKB-KW"/>
</dbReference>
<dbReference type="PaxDb" id="4081-Solyc07g005880.2.1"/>
<dbReference type="Pfam" id="PF00533">
    <property type="entry name" value="BRCT"/>
    <property type="match status" value="1"/>
</dbReference>
<evidence type="ECO:0000256" key="4">
    <source>
        <dbReference type="ARBA" id="ARBA00022741"/>
    </source>
</evidence>
<dbReference type="GO" id="GO:0003689">
    <property type="term" value="F:DNA clamp loader activity"/>
    <property type="evidence" value="ECO:0007669"/>
    <property type="project" value="InterPro"/>
</dbReference>
<comment type="similarity">
    <text evidence="2">Belongs to the activator 1 large subunit family.</text>
</comment>
<dbReference type="GO" id="GO:0005663">
    <property type="term" value="C:DNA replication factor C complex"/>
    <property type="evidence" value="ECO:0007669"/>
    <property type="project" value="InterPro"/>
</dbReference>
<dbReference type="Pfam" id="PF07992">
    <property type="entry name" value="Pyr_redox_2"/>
    <property type="match status" value="1"/>
</dbReference>
<dbReference type="GO" id="GO:0016491">
    <property type="term" value="F:oxidoreductase activity"/>
    <property type="evidence" value="ECO:0007669"/>
    <property type="project" value="InterPro"/>
</dbReference>
<dbReference type="STRING" id="4081.A0A3Q7H649"/>
<dbReference type="SUPFAM" id="SSF51905">
    <property type="entry name" value="FAD/NAD(P)-binding domain"/>
    <property type="match status" value="1"/>
</dbReference>
<dbReference type="EnsemblPlants" id="Solyc07g005880.3.1">
    <property type="protein sequence ID" value="Solyc07g005880.3.1"/>
    <property type="gene ID" value="Solyc07g005880.3"/>
</dbReference>
<keyword evidence="6" id="KW-0539">Nucleus</keyword>
<dbReference type="Gene3D" id="3.50.50.60">
    <property type="entry name" value="FAD/NAD(P)-binding domain"/>
    <property type="match status" value="2"/>
</dbReference>
<evidence type="ECO:0000256" key="5">
    <source>
        <dbReference type="ARBA" id="ARBA00022840"/>
    </source>
</evidence>
<feature type="domain" description="BRCT" evidence="9">
    <location>
        <begin position="259"/>
        <end position="340"/>
    </location>
</feature>
<dbReference type="InterPro" id="IPR001357">
    <property type="entry name" value="BRCT_dom"/>
</dbReference>
<evidence type="ECO:0000259" key="9">
    <source>
        <dbReference type="PROSITE" id="PS50172"/>
    </source>
</evidence>
<keyword evidence="4" id="KW-0547">Nucleotide-binding</keyword>
<feature type="region of interest" description="Disordered" evidence="7">
    <location>
        <begin position="1"/>
        <end position="230"/>
    </location>
</feature>
<proteinExistence type="inferred from homology"/>
<dbReference type="PANTHER" id="PTHR42842:SF3">
    <property type="entry name" value="FAD_NAD(P)-BINDING OXIDOREDUCTASE FAMILY PROTEIN"/>
    <property type="match status" value="1"/>
</dbReference>
<dbReference type="Gene3D" id="3.40.50.300">
    <property type="entry name" value="P-loop containing nucleotide triphosphate hydrolases"/>
    <property type="match status" value="1"/>
</dbReference>
<dbReference type="GO" id="GO:0015979">
    <property type="term" value="P:photosynthesis"/>
    <property type="evidence" value="ECO:0000318"/>
    <property type="project" value="GO_Central"/>
</dbReference>
<dbReference type="PRINTS" id="PR00419">
    <property type="entry name" value="ADXRDTASE"/>
</dbReference>
<feature type="region of interest" description="Disordered" evidence="7">
    <location>
        <begin position="427"/>
        <end position="451"/>
    </location>
</feature>
<dbReference type="SMART" id="SM00382">
    <property type="entry name" value="AAA"/>
    <property type="match status" value="1"/>
</dbReference>
<dbReference type="SUPFAM" id="SSF48019">
    <property type="entry name" value="post-AAA+ oligomerization domain-like"/>
    <property type="match status" value="1"/>
</dbReference>
<accession>A0A3Q7H649</accession>
<dbReference type="FunCoup" id="A0A3Q7H649">
    <property type="interactions" value="3421"/>
</dbReference>
<dbReference type="InterPro" id="IPR013725">
    <property type="entry name" value="DNA_replication_fac_RFC1_C"/>
</dbReference>
<dbReference type="InterPro" id="IPR036420">
    <property type="entry name" value="BRCT_dom_sf"/>
</dbReference>
<feature type="region of interest" description="Disordered" evidence="7">
    <location>
        <begin position="962"/>
        <end position="988"/>
    </location>
</feature>
<dbReference type="SUPFAM" id="SSF52113">
    <property type="entry name" value="BRCT domain"/>
    <property type="match status" value="1"/>
</dbReference>
<feature type="region of interest" description="Disordered" evidence="7">
    <location>
        <begin position="1011"/>
        <end position="1052"/>
    </location>
</feature>
<dbReference type="InterPro" id="IPR003959">
    <property type="entry name" value="ATPase_AAA_core"/>
</dbReference>
<evidence type="ECO:0000256" key="2">
    <source>
        <dbReference type="ARBA" id="ARBA00006116"/>
    </source>
</evidence>
<evidence type="ECO:0000256" key="1">
    <source>
        <dbReference type="ARBA" id="ARBA00004123"/>
    </source>
</evidence>
<feature type="compositionally biased region" description="Basic and acidic residues" evidence="7">
    <location>
        <begin position="58"/>
        <end position="74"/>
    </location>
</feature>
<dbReference type="Pfam" id="PF00004">
    <property type="entry name" value="AAA"/>
    <property type="match status" value="1"/>
</dbReference>
<dbReference type="SMART" id="SM00292">
    <property type="entry name" value="BRCT"/>
    <property type="match status" value="1"/>
</dbReference>
<dbReference type="InterPro" id="IPR049516">
    <property type="entry name" value="FAD-depend_C"/>
</dbReference>
<dbReference type="Gene3D" id="3.30.70.2700">
    <property type="match status" value="1"/>
</dbReference>
<dbReference type="InterPro" id="IPR036188">
    <property type="entry name" value="FAD/NAD-bd_sf"/>
</dbReference>
<reference evidence="10" key="2">
    <citation type="submission" date="2019-01" db="UniProtKB">
        <authorList>
            <consortium name="EnsemblPlants"/>
        </authorList>
    </citation>
    <scope>IDENTIFICATION</scope>
    <source>
        <strain evidence="10">cv. Heinz 1706</strain>
    </source>
</reference>
<feature type="compositionally biased region" description="Low complexity" evidence="7">
    <location>
        <begin position="1012"/>
        <end position="1041"/>
    </location>
</feature>
<evidence type="ECO:0000256" key="3">
    <source>
        <dbReference type="ARBA" id="ARBA00022705"/>
    </source>
</evidence>
<evidence type="ECO:0000256" key="6">
    <source>
        <dbReference type="ARBA" id="ARBA00023242"/>
    </source>
</evidence>
<dbReference type="SUPFAM" id="SSF52540">
    <property type="entry name" value="P-loop containing nucleoside triphosphate hydrolases"/>
    <property type="match status" value="1"/>
</dbReference>
<dbReference type="Pfam" id="PF08519">
    <property type="entry name" value="RFC1"/>
    <property type="match status" value="1"/>
</dbReference>
<dbReference type="GO" id="GO:0016887">
    <property type="term" value="F:ATP hydrolysis activity"/>
    <property type="evidence" value="ECO:0007669"/>
    <property type="project" value="InterPro"/>
</dbReference>
<dbReference type="PROSITE" id="PS50172">
    <property type="entry name" value="BRCT"/>
    <property type="match status" value="1"/>
</dbReference>
<dbReference type="CDD" id="cd00009">
    <property type="entry name" value="AAA"/>
    <property type="match status" value="1"/>
</dbReference>
<feature type="compositionally biased region" description="Gly residues" evidence="7">
    <location>
        <begin position="201"/>
        <end position="214"/>
    </location>
</feature>
<keyword evidence="11" id="KW-1185">Reference proteome</keyword>
<dbReference type="GO" id="GO:0005634">
    <property type="term" value="C:nucleus"/>
    <property type="evidence" value="ECO:0007669"/>
    <property type="project" value="UniProtKB-SubCell"/>
</dbReference>
<feature type="compositionally biased region" description="Low complexity" evidence="7">
    <location>
        <begin position="427"/>
        <end position="443"/>
    </location>
</feature>
<keyword evidence="5" id="KW-0067">ATP-binding</keyword>
<dbReference type="GO" id="GO:0006260">
    <property type="term" value="P:DNA replication"/>
    <property type="evidence" value="ECO:0007669"/>
    <property type="project" value="UniProtKB-KW"/>
</dbReference>
<reference evidence="10" key="1">
    <citation type="journal article" date="2012" name="Nature">
        <title>The tomato genome sequence provides insights into fleshy fruit evolution.</title>
        <authorList>
            <consortium name="Tomato Genome Consortium"/>
        </authorList>
    </citation>
    <scope>NUCLEOTIDE SEQUENCE [LARGE SCALE GENOMIC DNA]</scope>
    <source>
        <strain evidence="10">cv. Heinz 1706</strain>
    </source>
</reference>
<dbReference type="InterPro" id="IPR027417">
    <property type="entry name" value="P-loop_NTPase"/>
</dbReference>